<feature type="non-terminal residue" evidence="2">
    <location>
        <position position="59"/>
    </location>
</feature>
<dbReference type="Proteomes" id="UP000183567">
    <property type="component" value="Unassembled WGS sequence"/>
</dbReference>
<protein>
    <submittedName>
        <fullName evidence="2">Uncharacterized protein</fullName>
    </submittedName>
</protein>
<proteinExistence type="predicted"/>
<comment type="caution">
    <text evidence="2">The sequence shown here is derived from an EMBL/GenBank/DDBJ whole genome shotgun (WGS) entry which is preliminary data.</text>
</comment>
<organism evidence="2 3">
    <name type="scientific">Rhizopogon vesiculosus</name>
    <dbReference type="NCBI Taxonomy" id="180088"/>
    <lineage>
        <taxon>Eukaryota</taxon>
        <taxon>Fungi</taxon>
        <taxon>Dikarya</taxon>
        <taxon>Basidiomycota</taxon>
        <taxon>Agaricomycotina</taxon>
        <taxon>Agaricomycetes</taxon>
        <taxon>Agaricomycetidae</taxon>
        <taxon>Boletales</taxon>
        <taxon>Suillineae</taxon>
        <taxon>Rhizopogonaceae</taxon>
        <taxon>Rhizopogon</taxon>
    </lineage>
</organism>
<keyword evidence="3" id="KW-1185">Reference proteome</keyword>
<evidence type="ECO:0000256" key="1">
    <source>
        <dbReference type="SAM" id="MobiDB-lite"/>
    </source>
</evidence>
<accession>A0A1J8PR78</accession>
<evidence type="ECO:0000313" key="3">
    <source>
        <dbReference type="Proteomes" id="UP000183567"/>
    </source>
</evidence>
<dbReference type="EMBL" id="LVVM01005537">
    <property type="protein sequence ID" value="OJA10275.1"/>
    <property type="molecule type" value="Genomic_DNA"/>
</dbReference>
<name>A0A1J8PR78_9AGAM</name>
<gene>
    <name evidence="2" type="ORF">AZE42_08687</name>
</gene>
<feature type="compositionally biased region" description="Low complexity" evidence="1">
    <location>
        <begin position="36"/>
        <end position="59"/>
    </location>
</feature>
<reference evidence="2 3" key="1">
    <citation type="submission" date="2016-03" db="EMBL/GenBank/DDBJ databases">
        <title>Comparative genomics of the ectomycorrhizal sister species Rhizopogon vinicolor and Rhizopogon vesiculosus (Basidiomycota: Boletales) reveals a divergence of the mating type B locus.</title>
        <authorList>
            <person name="Mujic A.B."/>
            <person name="Kuo A."/>
            <person name="Tritt A."/>
            <person name="Lipzen A."/>
            <person name="Chen C."/>
            <person name="Johnson J."/>
            <person name="Sharma A."/>
            <person name="Barry K."/>
            <person name="Grigoriev I.V."/>
            <person name="Spatafora J.W."/>
        </authorList>
    </citation>
    <scope>NUCLEOTIDE SEQUENCE [LARGE SCALE GENOMIC DNA]</scope>
    <source>
        <strain evidence="2 3">AM-OR11-056</strain>
    </source>
</reference>
<evidence type="ECO:0000313" key="2">
    <source>
        <dbReference type="EMBL" id="OJA10275.1"/>
    </source>
</evidence>
<feature type="region of interest" description="Disordered" evidence="1">
    <location>
        <begin position="32"/>
        <end position="59"/>
    </location>
</feature>
<feature type="non-terminal residue" evidence="2">
    <location>
        <position position="1"/>
    </location>
</feature>
<sequence>IFIAIDILVVLVDNLVKVRTPILTISSTTGVAAVTSPSSPSSLSLPSSSSSSPSDHGLP</sequence>
<dbReference type="AlphaFoldDB" id="A0A1J8PR78"/>